<dbReference type="GO" id="GO:0005737">
    <property type="term" value="C:cytoplasm"/>
    <property type="evidence" value="ECO:0007669"/>
    <property type="project" value="TreeGrafter"/>
</dbReference>
<dbReference type="Pfam" id="PF13905">
    <property type="entry name" value="Thioredoxin_8"/>
    <property type="match status" value="1"/>
</dbReference>
<dbReference type="InterPro" id="IPR001876">
    <property type="entry name" value="Znf_RanBP2"/>
</dbReference>
<evidence type="ECO:0000256" key="4">
    <source>
        <dbReference type="ARBA" id="ARBA00022723"/>
    </source>
</evidence>
<dbReference type="PANTHER" id="PTHR13367:SF28">
    <property type="entry name" value="UBIQUITIN THIOESTERASE ZRANB1"/>
    <property type="match status" value="1"/>
</dbReference>
<keyword evidence="8" id="KW-0788">Thiol protease</keyword>
<dbReference type="PANTHER" id="PTHR13367">
    <property type="entry name" value="UBIQUITIN THIOESTERASE"/>
    <property type="match status" value="1"/>
</dbReference>
<protein>
    <recommendedName>
        <fullName evidence="2">ubiquitinyl hydrolase 1</fullName>
        <ecNumber evidence="2">3.4.19.12</ecNumber>
    </recommendedName>
</protein>
<evidence type="ECO:0000256" key="2">
    <source>
        <dbReference type="ARBA" id="ARBA00012759"/>
    </source>
</evidence>
<dbReference type="Proteomes" id="UP000243217">
    <property type="component" value="Unassembled WGS sequence"/>
</dbReference>
<dbReference type="OrthoDB" id="2684236at2759"/>
<dbReference type="PROSITE" id="PS50222">
    <property type="entry name" value="EF_HAND_2"/>
    <property type="match status" value="1"/>
</dbReference>
<keyword evidence="16" id="KW-1185">Reference proteome</keyword>
<dbReference type="InterPro" id="IPR002048">
    <property type="entry name" value="EF_hand_dom"/>
</dbReference>
<evidence type="ECO:0000259" key="13">
    <source>
        <dbReference type="PROSITE" id="PS50199"/>
    </source>
</evidence>
<proteinExistence type="predicted"/>
<keyword evidence="5 10" id="KW-0863">Zinc-finger</keyword>
<feature type="domain" description="RanBP2-type" evidence="13">
    <location>
        <begin position="4040"/>
        <end position="4073"/>
    </location>
</feature>
<dbReference type="EC" id="3.4.19.12" evidence="2"/>
<dbReference type="Pfam" id="PF12359">
    <property type="entry name" value="DUF3645"/>
    <property type="match status" value="1"/>
</dbReference>
<dbReference type="GO" id="GO:0008270">
    <property type="term" value="F:zinc ion binding"/>
    <property type="evidence" value="ECO:0007669"/>
    <property type="project" value="UniProtKB-KW"/>
</dbReference>
<reference evidence="15 16" key="1">
    <citation type="journal article" date="2014" name="Genome Biol. Evol.">
        <title>The secreted proteins of Achlya hypogyna and Thraustotheca clavata identify the ancestral oomycete secretome and reveal gene acquisitions by horizontal gene transfer.</title>
        <authorList>
            <person name="Misner I."/>
            <person name="Blouin N."/>
            <person name="Leonard G."/>
            <person name="Richards T.A."/>
            <person name="Lane C.E."/>
        </authorList>
    </citation>
    <scope>NUCLEOTIDE SEQUENCE [LARGE SCALE GENOMIC DNA]</scope>
    <source>
        <strain evidence="15 16">ATCC 34112</strain>
    </source>
</reference>
<sequence length="4079" mass="461158">MDLTAGRIWKIDAYIGMMGDPYIGGTQLEGGKLGNGLLLLSHFLGLEQDERVKDVAEKLRNAVPWAQMEVKDAKEFTDAMGKFKDYLFNMEMGTTYVIPGGWSGKTTRNAMLYIVEKTGEDEYSFTVCNRGPGSEYHPTDPTQYKMKVKSCVTIQNIPGSRMLDLSFWSLTFSLWMKDPPSEYHRVETLYDVLLPWLADSVLPLAFASSPDQYFCTPQRNGTGFIKNVVETAKFLLRKQGFSSVEIKKIMFGVRWQILKQMKEDVNALENPTLKLQNSALEAMQALSGISLVDSLQGSHQLTTFIEGAPVIGVFFGSMSCPACKPFRAKLIKLCNTLASKGQHLAIIVVPLDSKSEEYQSHLASLPLSWACVPITEMAARKKLVEAFHVSTIPHLVLLNASGSVKTPLGVELVLKYPIGEHFPWEPSPTFQLPLPKLSDTERQCISMALKQIGLSSIKQNASGGLTTQELISIEQLIQDVDSKSLQILNNEPPSDEKNWEFDSRAKLLPFELMDHFKAADVDSYAGRVAEAAVPVLASILDVPERVTTIELAAAAFIRCENVCQALLQRAGDGSSSSRVALHHEVIQLITSVFTETIPIPANREDDMWSQPVSKELQLGCLKSIHNLLLILGIVWQSIERPSRNMDAARSLTSICALAMYDSMLRAVAVDEPMEISLLMAEGYVLAHTFCQNNRSLLTTACSMELIQPSQSVVRGKVLAYFKSFSHLTQLFEFRMPDEKVELKKYSTALSFLRKLMELYNYPLIDINDPNPPSEMEALVDWFLSEATPLAEQHPEFSFTRDVVAMAKFLATMETREDELMRRRTGLRQWQMWSLTFDENSSRYNYRFNSLRHYMAGKLKWEVAGFRGHDQDIADIEVSGFTQRKLFFGEGPVVISPANLPPMLQSSLPVITEDDVMHTDSLPLFNGTLSSEESEYLLTYLTVPYTRIPLVLGFFASRDRVMYLFNPLLQTLLRAVLFEGGDWVLRTNGEQHAEVITHVPLRKSGLVLREEAFEKALDARLNYQKAEDHLGTMNGLLLNELLHAAEATVRPILVMLHAITELADASVHSADARFILYMLQLCVDVTRYVTFAAFDYSATPSQVVPILKDLRRELQSRLFGFGMRTLEKWLAEAEGKDDLRTACVIHSYIAYMYTNLRTDEYTTELLVHLLGSIAYVRNWHCFGMQVLLAEESELTSEQRLIRWLQAHGIDTKNVSTGSLDKYLTDRPVFLKVGMEIIQAPNILKKKPKNEDDSITLYPPAPVLESEIFELLQDKRRSIIDFVQSLTGNDSNAMLNSVLRIALRKKQSQSYSWTLDSGVTGAGRYVCVQAEMKIDLQTCEILWRNDELKPVPDSMIQFSDYRHQFGNEALHCGLVARQAHRLWVHVIGTECELMEWDEPSPEDQGIDTPTLLPAPVPEVEAVVNDGKMYWVCSACTSPNFNGDQPHAACEVCSTPKIMPTPTPTQQQPTEPTETGYSYLGTTYNRPFDPYSKEEHDNESESWFVYLIRGVICALFPEDNPEKKIPFTFFLPQQTQPENANRVMLLAFHKNDPPKTDFLSTFKEMVVYRHYGVIHVFGLISHGRRLHRKLIFTSNARFSLHSFVPNVDDQSGPVPPSIQYAAGDILELQASGNSLVILRRNRGLNGVETYLPPRFLQGVIPGALLESFKFWKGDDGIIRGESLDDQSQWFKYQLEIKLVANKVAYVLRKSNDAAQTLISTTTSSAIAPPPAPIAVPPTPPPHREEFVIADEDVVQLMSLGFSYSGCVLALKKSYNSVEMAAVWLLDEANQEAILQADEIPEETLQATFREQQLVESVMSNCSVSRIAANYALELFHQDETLATAWLREPENADEIARMEAETRGNTNTEDAQNIQTSSILNEEVQPDEQQSAKRVKKSEDEYILLNPLHILSNNDALARIARVLAKLEDLSHVLIWTTALSSASFNYKEALESSNQLADIGLIELPRLKLRFEPRRGPNGQYHLYLVDQREWFICLDEESHFPQALQTLMQSMPDSVLLSTSRREYRFLCANHDIFRPMVIGSPFSTVVIPNRASAGWQQVMETRYYLYPVHSSLTFVLMPSLSSTLYIILLALMSRNYKSAAQYIATCHVDVLFTEEEQWIFNQIGKTVQDRHPDACACRVRLALAIQYSENKCPWRISDDLHVVASSLAHVQSDCRLDWQEELDALALCDYMSPLLQLRMAACISQKQNQSTIEAKPARLRVGGQPWVKLNMLSASYLQDHATTLTTVRYKRPGELLIDEACLKLIWENAVVGDEASGANRGLGYLFLYECLIGQITIQIYGQNATNSMGDLLSRFLHLKLARWGQEVVEEGEEECSVSIAMSHIAVVLANPNHAWPTLPVDRTSVAMLERGVNLYSKHMKETLLKTFFDISNNEFQNTLISNSDVIIPALRQQLNLAHKVLPDAIALTRKEGVHFSLPIKPSDAGCSVRTCEVFEEIQPYSPLDFFPIDYYVIHCQPEGLLKTSLPFDLTKHPAAQSVVAKDLLARLTEDVKNHAEMKNSNIEPFFYGISRAFIDEVVCLERLRQLIAESEKQRTKDEERVLQTIDELVKRVNFVSISINDSEAVRLAKCKFLLDRFTHQQSTMDFSYLASTLASSQMLEDLQRKNPFFSTEDLPAVSNMLQMVLFCTSRISHLNRLILSATALASMVDSHRLYQNQDQSRMLHASQEVANGLLASRSYLKKSPTTNEFVYDPRYLLFEYVFELLLRQRQVEMIESFMTSLNQGTSRVQQMIMGAGKTTVVGPLLTYMLANSKALVTHVMPTALLEQSRAVLRSRFSNPILQKRIFTLSFDRSVDDDPIAIIALAAKLKRACLKGDVICASPEAIKSLLLKFVELLHSLEQSTHDPEFRLNDTSRTGQRIRKVLHSRSDMADELQVILRLWQEGILIMDEVDVLLHPLRSELNFPIGNKFPIDLAANRWELPINLFEIVLAPPTTTTDPLITALHDRLSHGYSIHALQRFPHLVLLDNNYYDNELRPILAELAHGWLSHHFKMGKCTLTKEHILTYMQCEKLDLTEQKHVEEGLSEHGLKLLNLAREWIRTLLPHCLSKINRVSYGLLQKHHYELNTNTPSRLLLAVPFVGKDVPSRSSEFAHPDVLIGLTILAYRYEGIRRNDVKTIVSQLKHDFSRQLGPRDKRPACVLFRSWVDEGLKLAQSTNGVLPLPLFQLSDTSQVTRLLVLIRSLPSVIHYYVRQHVFPSCMNFQKLKVSACGHELGSDSLFAKRIGFSGTPSNLLPLDLGSCYYEPQSDGNIFTVLTSSKVTTLERKLNWTATSLLKDIAKSDPPYHALIDTGALITGLDNEEVSRFLLQHLPLSMEGVVYLDSSDRQMILLRDHVAAMPLIQCGLSPEKRFTFYDQVHTTGMDIKQCTNARAVLTLGKDMTFRDYAQGAYRMRGIGAGQTIHLYLIPEVENRIRQALASLNTPPPTLLDDFRLLVPAWLLVNSMKMESMQLVQLSLQELHNTWRKRALYTLLDEVDSNKNQHNATQRLLRFQQAAWMRKCIDVYRIQVSYAVAAHVPLPKAITDMISELTQSHKEFIQSAVEESRISTVQQRVASLASHAYASSEMHLNAEVVHENEAEAEEEAEEEAEQEEQKMSAYTRDDEHPVPWSTDALKEVDLAVFYPMSKFQGHADCPAIAFPSTMLVSDNYFRPRWIGLGERRLKNIGFLLEWHPQQIQTRLRNRIGAFFAAICAQQPGIAPTDAAAMAIHKASATNLNEPDANEVEGPVYVIALSLAEGETIRRMIHCSHPIFSISSIHLRTCDGALVESSLFCPSFEMPSLVKEAIQCFRFFNNEMYYTDDQMELVLRGLTNVPLNLRHEFFQCCIRLRRRERQLWGDTPLAKVFTKSSEWHLLSARAKMDQFQRGIRSAKIPFLSSLHRFDSNNDGLLTYDELLRCFESFQLGFSPSDLNEIIGVVEGDSEANDIGITKLCMAFYVDPSKESHTTKKDDGDDSLWVCTVCTFTNEPLATSCAMCSEPRDKTAKPQENQTWTCEYCTCINPIIETTCAVCEMGMSGRREVPKGKWVCDPDQGGCTFFNPLSSFYCDVCNRARPDLASHRF</sequence>
<keyword evidence="4" id="KW-0479">Metal-binding</keyword>
<dbReference type="PROSITE" id="PS00018">
    <property type="entry name" value="EF_HAND_1"/>
    <property type="match status" value="1"/>
</dbReference>
<dbReference type="InterPro" id="IPR036443">
    <property type="entry name" value="Znf_RanBP2_sf"/>
</dbReference>
<dbReference type="SUPFAM" id="SSF46934">
    <property type="entry name" value="UBA-like"/>
    <property type="match status" value="1"/>
</dbReference>
<dbReference type="InterPro" id="IPR051346">
    <property type="entry name" value="OTU_Deubiquitinase"/>
</dbReference>
<evidence type="ECO:0000256" key="6">
    <source>
        <dbReference type="ARBA" id="ARBA00022786"/>
    </source>
</evidence>
<dbReference type="InterPro" id="IPR036249">
    <property type="entry name" value="Thioredoxin-like_sf"/>
</dbReference>
<dbReference type="GO" id="GO:0005634">
    <property type="term" value="C:nucleus"/>
    <property type="evidence" value="ECO:0007669"/>
    <property type="project" value="TreeGrafter"/>
</dbReference>
<dbReference type="InterPro" id="IPR012336">
    <property type="entry name" value="Thioredoxin-like_fold"/>
</dbReference>
<accession>A0A1W0A9C5</accession>
<dbReference type="SMART" id="SM00547">
    <property type="entry name" value="ZnF_RBZ"/>
    <property type="match status" value="4"/>
</dbReference>
<dbReference type="InterPro" id="IPR022105">
    <property type="entry name" value="DUF3645"/>
</dbReference>
<evidence type="ECO:0000256" key="1">
    <source>
        <dbReference type="ARBA" id="ARBA00000707"/>
    </source>
</evidence>
<dbReference type="SUPFAM" id="SSF52540">
    <property type="entry name" value="P-loop containing nucleoside triphosphate hydrolases"/>
    <property type="match status" value="1"/>
</dbReference>
<dbReference type="PROSITE" id="PS01358">
    <property type="entry name" value="ZF_RANBP2_1"/>
    <property type="match status" value="1"/>
</dbReference>
<dbReference type="GO" id="GO:0071947">
    <property type="term" value="P:protein deubiquitination involved in ubiquitin-dependent protein catabolic process"/>
    <property type="evidence" value="ECO:0007669"/>
    <property type="project" value="TreeGrafter"/>
</dbReference>
<dbReference type="EMBL" id="JNBS01000294">
    <property type="protein sequence ID" value="OQS06902.1"/>
    <property type="molecule type" value="Genomic_DNA"/>
</dbReference>
<dbReference type="SUPFAM" id="SSF90209">
    <property type="entry name" value="Ran binding protein zinc finger-like"/>
    <property type="match status" value="1"/>
</dbReference>
<keyword evidence="7" id="KW-0378">Hydrolase</keyword>
<dbReference type="STRING" id="74557.A0A1W0A9C5"/>
<evidence type="ECO:0000256" key="7">
    <source>
        <dbReference type="ARBA" id="ARBA00022801"/>
    </source>
</evidence>
<evidence type="ECO:0000256" key="5">
    <source>
        <dbReference type="ARBA" id="ARBA00022771"/>
    </source>
</evidence>
<dbReference type="Pfam" id="PF12340">
    <property type="entry name" value="DUF3638"/>
    <property type="match status" value="1"/>
</dbReference>
<keyword evidence="3" id="KW-0645">Protease</keyword>
<name>A0A1W0A9C5_9STRA</name>
<dbReference type="Gene3D" id="2.30.30.380">
    <property type="entry name" value="Zn-finger domain of Sec23/24"/>
    <property type="match status" value="1"/>
</dbReference>
<feature type="domain" description="RanBP2-type" evidence="13">
    <location>
        <begin position="3968"/>
        <end position="4000"/>
    </location>
</feature>
<dbReference type="InterPro" id="IPR009060">
    <property type="entry name" value="UBA-like_sf"/>
</dbReference>
<dbReference type="GO" id="GO:0004843">
    <property type="term" value="F:cysteine-type deubiquitinase activity"/>
    <property type="evidence" value="ECO:0007669"/>
    <property type="project" value="UniProtKB-EC"/>
</dbReference>
<evidence type="ECO:0000313" key="16">
    <source>
        <dbReference type="Proteomes" id="UP000243217"/>
    </source>
</evidence>
<dbReference type="InterPro" id="IPR027417">
    <property type="entry name" value="P-loop_NTPase"/>
</dbReference>
<dbReference type="InterPro" id="IPR015940">
    <property type="entry name" value="UBA"/>
</dbReference>
<dbReference type="InterPro" id="IPR022099">
    <property type="entry name" value="DUF3638"/>
</dbReference>
<comment type="catalytic activity">
    <reaction evidence="1">
        <text>Thiol-dependent hydrolysis of ester, thioester, amide, peptide and isopeptide bonds formed by the C-terminal Gly of ubiquitin (a 76-residue protein attached to proteins as an intracellular targeting signal).</text>
        <dbReference type="EC" id="3.4.19.12"/>
    </reaction>
</comment>
<gene>
    <name evidence="15" type="ORF">THRCLA_20266</name>
</gene>
<feature type="domain" description="EF-hand" evidence="14">
    <location>
        <begin position="3888"/>
        <end position="3923"/>
    </location>
</feature>
<feature type="region of interest" description="Disordered" evidence="11">
    <location>
        <begin position="3595"/>
        <end position="3626"/>
    </location>
</feature>
<keyword evidence="9" id="KW-0862">Zinc</keyword>
<evidence type="ECO:0000313" key="15">
    <source>
        <dbReference type="EMBL" id="OQS06902.1"/>
    </source>
</evidence>
<evidence type="ECO:0000259" key="12">
    <source>
        <dbReference type="PROSITE" id="PS50030"/>
    </source>
</evidence>
<feature type="compositionally biased region" description="Basic and acidic residues" evidence="11">
    <location>
        <begin position="3611"/>
        <end position="3625"/>
    </location>
</feature>
<dbReference type="PROSITE" id="PS50199">
    <property type="entry name" value="ZF_RANBP2_2"/>
    <property type="match status" value="2"/>
</dbReference>
<evidence type="ECO:0000256" key="11">
    <source>
        <dbReference type="SAM" id="MobiDB-lite"/>
    </source>
</evidence>
<keyword evidence="6" id="KW-0833">Ubl conjugation pathway</keyword>
<dbReference type="GO" id="GO:0070530">
    <property type="term" value="F:K63-linked polyubiquitin modification-dependent protein binding"/>
    <property type="evidence" value="ECO:0007669"/>
    <property type="project" value="TreeGrafter"/>
</dbReference>
<evidence type="ECO:0000259" key="14">
    <source>
        <dbReference type="PROSITE" id="PS50222"/>
    </source>
</evidence>
<dbReference type="GO" id="GO:0005509">
    <property type="term" value="F:calcium ion binding"/>
    <property type="evidence" value="ECO:0007669"/>
    <property type="project" value="InterPro"/>
</dbReference>
<evidence type="ECO:0000256" key="9">
    <source>
        <dbReference type="ARBA" id="ARBA00022833"/>
    </source>
</evidence>
<feature type="compositionally biased region" description="Acidic residues" evidence="11">
    <location>
        <begin position="3598"/>
        <end position="3610"/>
    </location>
</feature>
<dbReference type="SMART" id="SM00165">
    <property type="entry name" value="UBA"/>
    <property type="match status" value="1"/>
</dbReference>
<dbReference type="Gene3D" id="3.40.30.10">
    <property type="entry name" value="Glutaredoxin"/>
    <property type="match status" value="1"/>
</dbReference>
<evidence type="ECO:0000256" key="8">
    <source>
        <dbReference type="ARBA" id="ARBA00022807"/>
    </source>
</evidence>
<feature type="domain" description="UBA" evidence="12">
    <location>
        <begin position="1745"/>
        <end position="1784"/>
    </location>
</feature>
<dbReference type="PROSITE" id="PS50030">
    <property type="entry name" value="UBA"/>
    <property type="match status" value="1"/>
</dbReference>
<organism evidence="15 16">
    <name type="scientific">Thraustotheca clavata</name>
    <dbReference type="NCBI Taxonomy" id="74557"/>
    <lineage>
        <taxon>Eukaryota</taxon>
        <taxon>Sar</taxon>
        <taxon>Stramenopiles</taxon>
        <taxon>Oomycota</taxon>
        <taxon>Saprolegniomycetes</taxon>
        <taxon>Saprolegniales</taxon>
        <taxon>Achlyaceae</taxon>
        <taxon>Thraustotheca</taxon>
    </lineage>
</organism>
<evidence type="ECO:0000256" key="10">
    <source>
        <dbReference type="PROSITE-ProRule" id="PRU00322"/>
    </source>
</evidence>
<comment type="caution">
    <text evidence="15">The sequence shown here is derived from an EMBL/GenBank/DDBJ whole genome shotgun (WGS) entry which is preliminary data.</text>
</comment>
<dbReference type="SUPFAM" id="SSF52833">
    <property type="entry name" value="Thioredoxin-like"/>
    <property type="match status" value="1"/>
</dbReference>
<dbReference type="InterPro" id="IPR018247">
    <property type="entry name" value="EF_Hand_1_Ca_BS"/>
</dbReference>
<evidence type="ECO:0000256" key="3">
    <source>
        <dbReference type="ARBA" id="ARBA00022670"/>
    </source>
</evidence>
<dbReference type="Gene3D" id="1.10.8.10">
    <property type="entry name" value="DNA helicase RuvA subunit, C-terminal domain"/>
    <property type="match status" value="1"/>
</dbReference>